<dbReference type="SUPFAM" id="SSF53448">
    <property type="entry name" value="Nucleotide-diphospho-sugar transferases"/>
    <property type="match status" value="1"/>
</dbReference>
<evidence type="ECO:0000313" key="5">
    <source>
        <dbReference type="EMBL" id="AWT59870.1"/>
    </source>
</evidence>
<dbReference type="UniPathway" id="UPA00358">
    <property type="reaction ID" value="UER00476"/>
</dbReference>
<dbReference type="GO" id="GO:0033468">
    <property type="term" value="P:CMP-keto-3-deoxy-D-manno-octulosonic acid biosynthetic process"/>
    <property type="evidence" value="ECO:0007669"/>
    <property type="project" value="UniProtKB-UniRule"/>
</dbReference>
<evidence type="ECO:0000256" key="1">
    <source>
        <dbReference type="ARBA" id="ARBA00022679"/>
    </source>
</evidence>
<dbReference type="PANTHER" id="PTHR42866">
    <property type="entry name" value="3-DEOXY-MANNO-OCTULOSONATE CYTIDYLYLTRANSFERASE"/>
    <property type="match status" value="1"/>
</dbReference>
<keyword evidence="4" id="KW-0963">Cytoplasm</keyword>
<comment type="catalytic activity">
    <reaction evidence="4">
        <text>3-deoxy-alpha-D-manno-oct-2-ulosonate + CTP = CMP-3-deoxy-beta-D-manno-octulosonate + diphosphate</text>
        <dbReference type="Rhea" id="RHEA:23448"/>
        <dbReference type="ChEBI" id="CHEBI:33019"/>
        <dbReference type="ChEBI" id="CHEBI:37563"/>
        <dbReference type="ChEBI" id="CHEBI:85986"/>
        <dbReference type="ChEBI" id="CHEBI:85987"/>
        <dbReference type="EC" id="2.7.7.38"/>
    </reaction>
</comment>
<reference evidence="5 6" key="1">
    <citation type="submission" date="2018-06" db="EMBL/GenBank/DDBJ databases">
        <title>Draft Genome Sequence of a Novel Marine Bacterium Related to the Verrucomicrobia.</title>
        <authorList>
            <person name="Vosseberg J."/>
            <person name="Martijn J."/>
            <person name="Ettema T.J.G."/>
        </authorList>
    </citation>
    <scope>NUCLEOTIDE SEQUENCE [LARGE SCALE GENOMIC DNA]</scope>
    <source>
        <strain evidence="5">TARA_B100001123</strain>
    </source>
</reference>
<comment type="subcellular location">
    <subcellularLocation>
        <location evidence="4">Cytoplasm</location>
    </subcellularLocation>
</comment>
<dbReference type="Gene3D" id="3.90.550.10">
    <property type="entry name" value="Spore Coat Polysaccharide Biosynthesis Protein SpsA, Chain A"/>
    <property type="match status" value="1"/>
</dbReference>
<sequence>MTQDIAIVVPVRLAATRFPGKPLHEIRGKPLILWTGERITEQAPGFPLYFAVEDESVAILLEGCGFDVVRTSSNHSSGTDRIAEANETIRATHIINVQGDEPTVTGSQIKALGDLIRGEPVMGTLATPFLTEEDFRDPDKVKVVIDRNHNALYFSRAPIPFSRQRRGRLDVNLLRENHCFWHLGMYAYTADFLQLFQKLPRGCLEMIEMLEQLRALENGFKVAVGITNQSTIGIDTPEDAASFERYLD</sequence>
<keyword evidence="1 4" id="KW-0808">Transferase</keyword>
<dbReference type="InterPro" id="IPR029044">
    <property type="entry name" value="Nucleotide-diphossugar_trans"/>
</dbReference>
<dbReference type="EMBL" id="CP029803">
    <property type="protein sequence ID" value="AWT59870.1"/>
    <property type="molecule type" value="Genomic_DNA"/>
</dbReference>
<keyword evidence="2 4" id="KW-0548">Nucleotidyltransferase</keyword>
<dbReference type="GO" id="GO:0005829">
    <property type="term" value="C:cytosol"/>
    <property type="evidence" value="ECO:0007669"/>
    <property type="project" value="TreeGrafter"/>
</dbReference>
<name>A0A2Z4ALL9_9BACT</name>
<organism evidence="5 6">
    <name type="scientific">Candidatus Moanibacter tarae</name>
    <dbReference type="NCBI Taxonomy" id="2200854"/>
    <lineage>
        <taxon>Bacteria</taxon>
        <taxon>Pseudomonadati</taxon>
        <taxon>Verrucomicrobiota</taxon>
        <taxon>Opitutia</taxon>
        <taxon>Puniceicoccales</taxon>
        <taxon>Puniceicoccales incertae sedis</taxon>
        <taxon>Candidatus Moanibacter</taxon>
    </lineage>
</organism>
<dbReference type="CDD" id="cd02517">
    <property type="entry name" value="CMP-KDO-Synthetase"/>
    <property type="match status" value="1"/>
</dbReference>
<gene>
    <name evidence="4 5" type="primary">kdsB</name>
    <name evidence="5" type="ORF">DF168_01067</name>
</gene>
<dbReference type="Proteomes" id="UP000247465">
    <property type="component" value="Chromosome"/>
</dbReference>
<comment type="function">
    <text evidence="4">Activates KDO (a required 8-carbon sugar) for incorporation into bacterial lipopolysaccharide in Gram-negative bacteria.</text>
</comment>
<dbReference type="KEGG" id="mtar:DF168_01067"/>
<dbReference type="NCBIfam" id="NF003952">
    <property type="entry name" value="PRK05450.1-5"/>
    <property type="match status" value="1"/>
</dbReference>
<dbReference type="InterPro" id="IPR003329">
    <property type="entry name" value="Cytidylyl_trans"/>
</dbReference>
<dbReference type="InterPro" id="IPR004528">
    <property type="entry name" value="KdsB"/>
</dbReference>
<protein>
    <recommendedName>
        <fullName evidence="4">3-deoxy-manno-octulosonate cytidylyltransferase</fullName>
        <ecNumber evidence="4">2.7.7.38</ecNumber>
    </recommendedName>
    <alternativeName>
        <fullName evidence="4">CMP-2-keto-3-deoxyoctulosonic acid synthase</fullName>
        <shortName evidence="4">CKS</shortName>
        <shortName evidence="4">CMP-KDO synthase</shortName>
    </alternativeName>
</protein>
<evidence type="ECO:0000256" key="2">
    <source>
        <dbReference type="ARBA" id="ARBA00022695"/>
    </source>
</evidence>
<dbReference type="EC" id="2.7.7.38" evidence="4"/>
<evidence type="ECO:0000256" key="3">
    <source>
        <dbReference type="ARBA" id="ARBA00022985"/>
    </source>
</evidence>
<dbReference type="PANTHER" id="PTHR42866:SF2">
    <property type="entry name" value="3-DEOXY-MANNO-OCTULOSONATE CYTIDYLYLTRANSFERASE, MITOCHONDRIAL"/>
    <property type="match status" value="1"/>
</dbReference>
<dbReference type="Pfam" id="PF02348">
    <property type="entry name" value="CTP_transf_3"/>
    <property type="match status" value="1"/>
</dbReference>
<dbReference type="AlphaFoldDB" id="A0A2Z4ALL9"/>
<dbReference type="NCBIfam" id="TIGR00466">
    <property type="entry name" value="kdsB"/>
    <property type="match status" value="1"/>
</dbReference>
<evidence type="ECO:0000313" key="6">
    <source>
        <dbReference type="Proteomes" id="UP000247465"/>
    </source>
</evidence>
<proteinExistence type="inferred from homology"/>
<dbReference type="HAMAP" id="MF_00057">
    <property type="entry name" value="KdsB"/>
    <property type="match status" value="1"/>
</dbReference>
<dbReference type="GO" id="GO:0008690">
    <property type="term" value="F:3-deoxy-manno-octulosonate cytidylyltransferase activity"/>
    <property type="evidence" value="ECO:0007669"/>
    <property type="project" value="UniProtKB-UniRule"/>
</dbReference>
<comment type="similarity">
    <text evidence="4">Belongs to the KdsB family.</text>
</comment>
<dbReference type="GO" id="GO:0009103">
    <property type="term" value="P:lipopolysaccharide biosynthetic process"/>
    <property type="evidence" value="ECO:0007669"/>
    <property type="project" value="UniProtKB-UniRule"/>
</dbReference>
<accession>A0A2Z4ALL9</accession>
<comment type="pathway">
    <text evidence="4">Nucleotide-sugar biosynthesis; CMP-3-deoxy-D-manno-octulosonate biosynthesis; CMP-3-deoxy-D-manno-octulosonate from 3-deoxy-D-manno-octulosonate and CTP: step 1/1.</text>
</comment>
<keyword evidence="3 4" id="KW-0448">Lipopolysaccharide biosynthesis</keyword>
<evidence type="ECO:0000256" key="4">
    <source>
        <dbReference type="HAMAP-Rule" id="MF_00057"/>
    </source>
</evidence>